<dbReference type="PANTHER" id="PTHR45965:SF3">
    <property type="entry name" value="INACTIVE RHOMBOID PROTEIN 1"/>
    <property type="match status" value="1"/>
</dbReference>
<dbReference type="Gene3D" id="3.10.110.10">
    <property type="entry name" value="Ubiquitin Conjugating Enzyme"/>
    <property type="match status" value="1"/>
</dbReference>
<feature type="transmembrane region" description="Helical" evidence="8">
    <location>
        <begin position="445"/>
        <end position="468"/>
    </location>
</feature>
<dbReference type="Gene3D" id="1.20.1540.10">
    <property type="entry name" value="Rhomboid-like"/>
    <property type="match status" value="1"/>
</dbReference>
<evidence type="ECO:0000256" key="1">
    <source>
        <dbReference type="ARBA" id="ARBA00004477"/>
    </source>
</evidence>
<feature type="domain" description="RWD" evidence="9">
    <location>
        <begin position="650"/>
        <end position="758"/>
    </location>
</feature>
<evidence type="ECO:0000256" key="6">
    <source>
        <dbReference type="ARBA" id="ARBA00023136"/>
    </source>
</evidence>
<feature type="transmembrane region" description="Helical" evidence="8">
    <location>
        <begin position="409"/>
        <end position="433"/>
    </location>
</feature>
<keyword evidence="6 8" id="KW-0472">Membrane</keyword>
<dbReference type="InterPro" id="IPR016135">
    <property type="entry name" value="UBQ-conjugating_enzyme/RWD"/>
</dbReference>
<dbReference type="InterPro" id="IPR032378">
    <property type="entry name" value="ZC3H15/TMA46_C"/>
</dbReference>
<feature type="transmembrane region" description="Helical" evidence="8">
    <location>
        <begin position="526"/>
        <end position="543"/>
    </location>
</feature>
<feature type="region of interest" description="Disordered" evidence="7">
    <location>
        <begin position="51"/>
        <end position="76"/>
    </location>
</feature>
<evidence type="ECO:0000256" key="3">
    <source>
        <dbReference type="ARBA" id="ARBA00022692"/>
    </source>
</evidence>
<comment type="similarity">
    <text evidence="2">Belongs to the peptidase S54 family.</text>
</comment>
<feature type="transmembrane region" description="Helical" evidence="8">
    <location>
        <begin position="157"/>
        <end position="180"/>
    </location>
</feature>
<dbReference type="Pfam" id="PF01694">
    <property type="entry name" value="Rhomboid"/>
    <property type="match status" value="1"/>
</dbReference>
<dbReference type="GO" id="GO:0005789">
    <property type="term" value="C:endoplasmic reticulum membrane"/>
    <property type="evidence" value="ECO:0007669"/>
    <property type="project" value="UniProtKB-SubCell"/>
</dbReference>
<organism evidence="10">
    <name type="scientific">Soboliphyme baturini</name>
    <dbReference type="NCBI Taxonomy" id="241478"/>
    <lineage>
        <taxon>Eukaryota</taxon>
        <taxon>Metazoa</taxon>
        <taxon>Ecdysozoa</taxon>
        <taxon>Nematoda</taxon>
        <taxon>Enoplea</taxon>
        <taxon>Dorylaimia</taxon>
        <taxon>Dioctophymatida</taxon>
        <taxon>Dioctophymatoidea</taxon>
        <taxon>Soboliphymatidae</taxon>
        <taxon>Soboliphyme</taxon>
    </lineage>
</organism>
<dbReference type="SUPFAM" id="SSF54495">
    <property type="entry name" value="UBC-like"/>
    <property type="match status" value="1"/>
</dbReference>
<dbReference type="Gene3D" id="6.20.400.10">
    <property type="match status" value="1"/>
</dbReference>
<evidence type="ECO:0000256" key="4">
    <source>
        <dbReference type="ARBA" id="ARBA00022824"/>
    </source>
</evidence>
<comment type="subcellular location">
    <subcellularLocation>
        <location evidence="1">Endoplasmic reticulum membrane</location>
        <topology evidence="1">Multi-pass membrane protein</topology>
    </subcellularLocation>
</comment>
<dbReference type="Pfam" id="PF05773">
    <property type="entry name" value="RWD"/>
    <property type="match status" value="1"/>
</dbReference>
<evidence type="ECO:0000256" key="5">
    <source>
        <dbReference type="ARBA" id="ARBA00022989"/>
    </source>
</evidence>
<dbReference type="InterPro" id="IPR035952">
    <property type="entry name" value="Rhomboid-like_sf"/>
</dbReference>
<dbReference type="SUPFAM" id="SSF144091">
    <property type="entry name" value="Rhomboid-like"/>
    <property type="match status" value="1"/>
</dbReference>
<evidence type="ECO:0000256" key="8">
    <source>
        <dbReference type="SAM" id="Phobius"/>
    </source>
</evidence>
<keyword evidence="5 8" id="KW-1133">Transmembrane helix</keyword>
<proteinExistence type="inferred from homology"/>
<evidence type="ECO:0000313" key="10">
    <source>
        <dbReference type="WBParaSite" id="SBAD_0000683601-mRNA-1"/>
    </source>
</evidence>
<feature type="transmembrane region" description="Helical" evidence="8">
    <location>
        <begin position="501"/>
        <end position="520"/>
    </location>
</feature>
<feature type="transmembrane region" description="Helical" evidence="8">
    <location>
        <begin position="555"/>
        <end position="581"/>
    </location>
</feature>
<feature type="transmembrane region" description="Helical" evidence="8">
    <location>
        <begin position="474"/>
        <end position="494"/>
    </location>
</feature>
<dbReference type="WBParaSite" id="SBAD_0000683601-mRNA-1">
    <property type="protein sequence ID" value="SBAD_0000683601-mRNA-1"/>
    <property type="gene ID" value="SBAD_0000683601"/>
</dbReference>
<evidence type="ECO:0000256" key="7">
    <source>
        <dbReference type="SAM" id="MobiDB-lite"/>
    </source>
</evidence>
<accession>A0A183ISI2</accession>
<sequence length="919" mass="104382">LTTEDTVFDSEKQASKETVASEEPEIGKEGLDGAADAYLFRREERILQKSHSGSWADTCTREGAVSTDESETKPSPLVQPKVQMLSKKMKVATEPKQGSKKSTIAKLWSRVYSRRRSHRIPGGGVMGKLFNRSFRHMSDLSPNVSMQLDEFVDYRPYFTYWVTTVQILVMIIALATYGFGPIGFSRRSNREWVLQPSMVLEQVSFFEQENLWIGPSYADLVHLGAKYAPCMRRDLNIYSEIAKKRTEENNTACCILNDNTACYQSRKDECSVKTTKILHWLAQWEKWTEQVPGPEGRLSGSVCGQDPRDCMKPASLNPYVWPDDITRWPICASSSYSRNFPHTRCEISGRPCCIGIQGECRITTREYCDFVKGYFHEEATLCSQVSCLGEVCGMIPFFRHDRPDQFIRLFIPLFLHAGIIHCAFTVLLQFVIMRDLERLIGWLRLAIIYIISGVTGNLASAVFVPYHAEVGPSGSQFGLLAGLIVDVVYSWRFIAHPWKALSQLLLPLLLLFVAGLMPWIDNYAHFFGFLAGFLLSLALFPFIQFKKHDSHLRLVIILVSLAVLAIVIALLIVFFVVTPLWSCEICVYLNCIEISPHFCDNKGLELNLEQPPVHMCLYVYLSPTPLLPFTVSYPPSLIALTMNHAEEQAQEIEVLLSMYPDELTIVKPDYPARFSIFVSSNTPEEDEKQSHVASCILEVILNDKYPKELPEVSISSENMTEENIAAITEKVAAVAADSIGAPMIFTLVCAVQKSDRQKLKLNFCEEKPPVAFWSIRAFHNISSSTLIMFLICDFYIKEELDVLSEQSRRNYDQMMEQKRIQLEETETQRVRGTPVTVESFLAWKNRFVEEMTKLRKKQQTAVAISNRLTGREQFLRDSTLYTSDMKLIAEIGEDVPIDEELFQDLDDIELGDDSASISN</sequence>
<dbReference type="PROSITE" id="PS50908">
    <property type="entry name" value="RWD"/>
    <property type="match status" value="1"/>
</dbReference>
<dbReference type="GO" id="GO:0004252">
    <property type="term" value="F:serine-type endopeptidase activity"/>
    <property type="evidence" value="ECO:0007669"/>
    <property type="project" value="InterPro"/>
</dbReference>
<reference evidence="10" key="1">
    <citation type="submission" date="2016-06" db="UniProtKB">
        <authorList>
            <consortium name="WormBaseParasite"/>
        </authorList>
    </citation>
    <scope>IDENTIFICATION</scope>
</reference>
<dbReference type="GO" id="GO:0050708">
    <property type="term" value="P:regulation of protein secretion"/>
    <property type="evidence" value="ECO:0007669"/>
    <property type="project" value="TreeGrafter"/>
</dbReference>
<dbReference type="PANTHER" id="PTHR45965">
    <property type="entry name" value="INACTIVE RHOMBOID PROTEIN"/>
    <property type="match status" value="1"/>
</dbReference>
<dbReference type="FunFam" id="1.20.1540.10:FF:000025">
    <property type="entry name" value="Putative rhomboid family"/>
    <property type="match status" value="1"/>
</dbReference>
<dbReference type="GO" id="GO:0042058">
    <property type="term" value="P:regulation of epidermal growth factor receptor signaling pathway"/>
    <property type="evidence" value="ECO:0007669"/>
    <property type="project" value="TreeGrafter"/>
</dbReference>
<dbReference type="Pfam" id="PF16543">
    <property type="entry name" value="DFRP_C"/>
    <property type="match status" value="1"/>
</dbReference>
<evidence type="ECO:0000256" key="2">
    <source>
        <dbReference type="ARBA" id="ARBA00009045"/>
    </source>
</evidence>
<evidence type="ECO:0000259" key="9">
    <source>
        <dbReference type="PROSITE" id="PS50908"/>
    </source>
</evidence>
<dbReference type="InterPro" id="IPR006575">
    <property type="entry name" value="RWD_dom"/>
</dbReference>
<dbReference type="AlphaFoldDB" id="A0A183ISI2"/>
<dbReference type="SMART" id="SM00591">
    <property type="entry name" value="RWD"/>
    <property type="match status" value="1"/>
</dbReference>
<dbReference type="InterPro" id="IPR051512">
    <property type="entry name" value="Inactive_Rhomboid"/>
</dbReference>
<keyword evidence="4" id="KW-0256">Endoplasmic reticulum</keyword>
<dbReference type="InterPro" id="IPR022764">
    <property type="entry name" value="Peptidase_S54_rhomboid_dom"/>
</dbReference>
<name>A0A183ISI2_9BILA</name>
<keyword evidence="3 8" id="KW-0812">Transmembrane</keyword>
<protein>
    <submittedName>
        <fullName evidence="10">RWD domain-containing protein</fullName>
    </submittedName>
</protein>
<feature type="region of interest" description="Disordered" evidence="7">
    <location>
        <begin position="1"/>
        <end position="25"/>
    </location>
</feature>